<organism evidence="2 3">
    <name type="scientific">Brevundimonas vesicularis</name>
    <name type="common">Pseudomonas vesicularis</name>
    <dbReference type="NCBI Taxonomy" id="41276"/>
    <lineage>
        <taxon>Bacteria</taxon>
        <taxon>Pseudomonadati</taxon>
        <taxon>Pseudomonadota</taxon>
        <taxon>Alphaproteobacteria</taxon>
        <taxon>Caulobacterales</taxon>
        <taxon>Caulobacteraceae</taxon>
        <taxon>Brevundimonas</taxon>
    </lineage>
</organism>
<feature type="coiled-coil region" evidence="1">
    <location>
        <begin position="109"/>
        <end position="136"/>
    </location>
</feature>
<accession>A0A1Z3U584</accession>
<gene>
    <name evidence="2" type="ORF">CEP68_02440</name>
</gene>
<proteinExistence type="predicted"/>
<dbReference type="RefSeq" id="WP_088582265.1">
    <property type="nucleotide sequence ID" value="NZ_CP022048.2"/>
</dbReference>
<protein>
    <submittedName>
        <fullName evidence="2">Uncharacterized protein</fullName>
    </submittedName>
</protein>
<reference evidence="3" key="1">
    <citation type="submission" date="2017-06" db="EMBL/GenBank/DDBJ databases">
        <title>FDA dAtabase for Regulatory Grade micrObial Sequences (FDA-ARGOS): Supporting development and validation of Infectious Disease Dx tests.</title>
        <authorList>
            <person name="Minogue T."/>
            <person name="Wolcott M."/>
            <person name="Wasieloski L."/>
            <person name="Aguilar W."/>
            <person name="Moore D."/>
            <person name="Tallon L."/>
            <person name="Sadzewicz L."/>
            <person name="Sengamalay N."/>
            <person name="Ott S."/>
            <person name="Godinez A."/>
            <person name="Nagaraj S."/>
            <person name="Nadendla S."/>
            <person name="Geyer C."/>
            <person name="Sichtig H."/>
        </authorList>
    </citation>
    <scope>NUCLEOTIDE SEQUENCE [LARGE SCALE GENOMIC DNA]</scope>
    <source>
        <strain evidence="3">FDAARGOS_289</strain>
    </source>
</reference>
<evidence type="ECO:0000313" key="2">
    <source>
        <dbReference type="EMBL" id="ASE38453.1"/>
    </source>
</evidence>
<dbReference type="EMBL" id="CP022048">
    <property type="protein sequence ID" value="ASE38453.1"/>
    <property type="molecule type" value="Genomic_DNA"/>
</dbReference>
<evidence type="ECO:0000256" key="1">
    <source>
        <dbReference type="SAM" id="Coils"/>
    </source>
</evidence>
<evidence type="ECO:0000313" key="3">
    <source>
        <dbReference type="Proteomes" id="UP000197050"/>
    </source>
</evidence>
<keyword evidence="1" id="KW-0175">Coiled coil</keyword>
<dbReference type="Proteomes" id="UP000197050">
    <property type="component" value="Chromosome"/>
</dbReference>
<dbReference type="AlphaFoldDB" id="A0A1Z3U584"/>
<dbReference type="GeneID" id="34014874"/>
<dbReference type="KEGG" id="bvc:CEP68_02440"/>
<sequence>MNEQTIADLTRDLIDACGGLEEASRHCRLKVTQLSRCQTAGSGNFLALDVVIALEAYAKQPIISRAMMAHTPDSRRVADLGNETGEAVEAVVECAKVVRMGDRSKPSVRREIRRKIQTARTELADVERALDAEEKGAA</sequence>
<name>A0A1Z3U584_BREVE</name>